<evidence type="ECO:0000313" key="12">
    <source>
        <dbReference type="EMBL" id="KAF1996689.1"/>
    </source>
</evidence>
<name>A0A6A5W7F7_9PLEO</name>
<dbReference type="PANTHER" id="PTHR34992:SF1">
    <property type="entry name" value="COPPER ACQUISITION FACTOR BIM1-LIKE DOMAIN-CONTAINING PROTEIN"/>
    <property type="match status" value="1"/>
</dbReference>
<comment type="subcellular location">
    <subcellularLocation>
        <location evidence="1">Cell membrane</location>
        <topology evidence="1">Lipid-anchor</topology>
        <topology evidence="1">GPI-anchor</topology>
    </subcellularLocation>
</comment>
<dbReference type="GO" id="GO:0098552">
    <property type="term" value="C:side of membrane"/>
    <property type="evidence" value="ECO:0007669"/>
    <property type="project" value="UniProtKB-KW"/>
</dbReference>
<dbReference type="PANTHER" id="PTHR34992">
    <property type="entry name" value="HYPHAL ANASTAMOSIS-7 PROTEIN"/>
    <property type="match status" value="1"/>
</dbReference>
<dbReference type="Proteomes" id="UP000799779">
    <property type="component" value="Unassembled WGS sequence"/>
</dbReference>
<sequence>MKSYTFLAILSTASAHFVLETPPSIGFNDVKEAEAPCGGFDVKNRDKVTEWPVGGYPVYVQSTHTRAKWTYKAALLNSTSSFVDLIPQVGQEGLGDFCLTSIPGVAEWVGLDAVVQVAQEAHDGKLYQCAAVKFTSGNAFTPESSCKNGTGLSASFIASPTSATPTVPTSSPTSSTSSTASGSAASPSPSSEGVAMYWNPVGIAAAVAVVVGASGFGFT</sequence>
<organism evidence="12 13">
    <name type="scientific">Amniculicola lignicola CBS 123094</name>
    <dbReference type="NCBI Taxonomy" id="1392246"/>
    <lineage>
        <taxon>Eukaryota</taxon>
        <taxon>Fungi</taxon>
        <taxon>Dikarya</taxon>
        <taxon>Ascomycota</taxon>
        <taxon>Pezizomycotina</taxon>
        <taxon>Dothideomycetes</taxon>
        <taxon>Pleosporomycetidae</taxon>
        <taxon>Pleosporales</taxon>
        <taxon>Amniculicolaceae</taxon>
        <taxon>Amniculicola</taxon>
    </lineage>
</organism>
<proteinExistence type="predicted"/>
<accession>A0A6A5W7F7</accession>
<dbReference type="InterPro" id="IPR046936">
    <property type="entry name" value="BIM1-like"/>
</dbReference>
<evidence type="ECO:0000256" key="10">
    <source>
        <dbReference type="SAM" id="SignalP"/>
    </source>
</evidence>
<keyword evidence="3" id="KW-0336">GPI-anchor</keyword>
<dbReference type="AlphaFoldDB" id="A0A6A5W7F7"/>
<feature type="region of interest" description="Disordered" evidence="8">
    <location>
        <begin position="162"/>
        <end position="189"/>
    </location>
</feature>
<dbReference type="OrthoDB" id="2146436at2759"/>
<evidence type="ECO:0000256" key="6">
    <source>
        <dbReference type="ARBA" id="ARBA00023180"/>
    </source>
</evidence>
<reference evidence="12" key="1">
    <citation type="journal article" date="2020" name="Stud. Mycol.">
        <title>101 Dothideomycetes genomes: a test case for predicting lifestyles and emergence of pathogens.</title>
        <authorList>
            <person name="Haridas S."/>
            <person name="Albert R."/>
            <person name="Binder M."/>
            <person name="Bloem J."/>
            <person name="Labutti K."/>
            <person name="Salamov A."/>
            <person name="Andreopoulos B."/>
            <person name="Baker S."/>
            <person name="Barry K."/>
            <person name="Bills G."/>
            <person name="Bluhm B."/>
            <person name="Cannon C."/>
            <person name="Castanera R."/>
            <person name="Culley D."/>
            <person name="Daum C."/>
            <person name="Ezra D."/>
            <person name="Gonzalez J."/>
            <person name="Henrissat B."/>
            <person name="Kuo A."/>
            <person name="Liang C."/>
            <person name="Lipzen A."/>
            <person name="Lutzoni F."/>
            <person name="Magnuson J."/>
            <person name="Mondo S."/>
            <person name="Nolan M."/>
            <person name="Ohm R."/>
            <person name="Pangilinan J."/>
            <person name="Park H.-J."/>
            <person name="Ramirez L."/>
            <person name="Alfaro M."/>
            <person name="Sun H."/>
            <person name="Tritt A."/>
            <person name="Yoshinaga Y."/>
            <person name="Zwiers L.-H."/>
            <person name="Turgeon B."/>
            <person name="Goodwin S."/>
            <person name="Spatafora J."/>
            <person name="Crous P."/>
            <person name="Grigoriev I."/>
        </authorList>
    </citation>
    <scope>NUCLEOTIDE SEQUENCE</scope>
    <source>
        <strain evidence="12">CBS 123094</strain>
    </source>
</reference>
<protein>
    <recommendedName>
        <fullName evidence="11">Copper acquisition factor BIM1-like domain-containing protein</fullName>
    </recommendedName>
</protein>
<keyword evidence="13" id="KW-1185">Reference proteome</keyword>
<keyword evidence="6" id="KW-0325">Glycoprotein</keyword>
<keyword evidence="7" id="KW-0449">Lipoprotein</keyword>
<evidence type="ECO:0000256" key="7">
    <source>
        <dbReference type="ARBA" id="ARBA00023288"/>
    </source>
</evidence>
<dbReference type="EMBL" id="ML977622">
    <property type="protein sequence ID" value="KAF1996689.1"/>
    <property type="molecule type" value="Genomic_DNA"/>
</dbReference>
<feature type="transmembrane region" description="Helical" evidence="9">
    <location>
        <begin position="197"/>
        <end position="218"/>
    </location>
</feature>
<dbReference type="CDD" id="cd21176">
    <property type="entry name" value="LPMO_auxiliary-like"/>
    <property type="match status" value="1"/>
</dbReference>
<keyword evidence="9" id="KW-1133">Transmembrane helix</keyword>
<evidence type="ECO:0000313" key="13">
    <source>
        <dbReference type="Proteomes" id="UP000799779"/>
    </source>
</evidence>
<dbReference type="InterPro" id="IPR046530">
    <property type="entry name" value="BIM1-like_dom"/>
</dbReference>
<evidence type="ECO:0000256" key="2">
    <source>
        <dbReference type="ARBA" id="ARBA00022475"/>
    </source>
</evidence>
<evidence type="ECO:0000256" key="9">
    <source>
        <dbReference type="SAM" id="Phobius"/>
    </source>
</evidence>
<dbReference type="Pfam" id="PF20238">
    <property type="entry name" value="BIM1-like_dom"/>
    <property type="match status" value="1"/>
</dbReference>
<keyword evidence="2" id="KW-1003">Cell membrane</keyword>
<keyword evidence="4 10" id="KW-0732">Signal</keyword>
<evidence type="ECO:0000256" key="5">
    <source>
        <dbReference type="ARBA" id="ARBA00023136"/>
    </source>
</evidence>
<evidence type="ECO:0000256" key="8">
    <source>
        <dbReference type="SAM" id="MobiDB-lite"/>
    </source>
</evidence>
<evidence type="ECO:0000256" key="3">
    <source>
        <dbReference type="ARBA" id="ARBA00022622"/>
    </source>
</evidence>
<feature type="signal peptide" evidence="10">
    <location>
        <begin position="1"/>
        <end position="15"/>
    </location>
</feature>
<feature type="domain" description="Copper acquisition factor BIM1-like" evidence="11">
    <location>
        <begin position="14"/>
        <end position="151"/>
    </location>
</feature>
<evidence type="ECO:0000259" key="11">
    <source>
        <dbReference type="Pfam" id="PF20238"/>
    </source>
</evidence>
<evidence type="ECO:0000256" key="1">
    <source>
        <dbReference type="ARBA" id="ARBA00004609"/>
    </source>
</evidence>
<feature type="chain" id="PRO_5025602209" description="Copper acquisition factor BIM1-like domain-containing protein" evidence="10">
    <location>
        <begin position="16"/>
        <end position="219"/>
    </location>
</feature>
<keyword evidence="5 9" id="KW-0472">Membrane</keyword>
<gene>
    <name evidence="12" type="ORF">P154DRAFT_623023</name>
</gene>
<evidence type="ECO:0000256" key="4">
    <source>
        <dbReference type="ARBA" id="ARBA00022729"/>
    </source>
</evidence>
<keyword evidence="9" id="KW-0812">Transmembrane</keyword>
<dbReference type="GO" id="GO:0005886">
    <property type="term" value="C:plasma membrane"/>
    <property type="evidence" value="ECO:0007669"/>
    <property type="project" value="UniProtKB-SubCell"/>
</dbReference>